<reference evidence="2" key="1">
    <citation type="submission" date="2020-03" db="EMBL/GenBank/DDBJ databases">
        <title>A high-quality chromosome-level genome assembly of a woody plant with both climbing and erect habits, Rhamnella rubrinervis.</title>
        <authorList>
            <person name="Lu Z."/>
            <person name="Yang Y."/>
            <person name="Zhu X."/>
            <person name="Sun Y."/>
        </authorList>
    </citation>
    <scope>NUCLEOTIDE SEQUENCE</scope>
    <source>
        <strain evidence="2">BYM</strain>
        <tissue evidence="2">Leaf</tissue>
    </source>
</reference>
<name>A0A8K0DT36_9ROSA</name>
<dbReference type="AlphaFoldDB" id="A0A8K0DT36"/>
<comment type="caution">
    <text evidence="2">The sequence shown here is derived from an EMBL/GenBank/DDBJ whole genome shotgun (WGS) entry which is preliminary data.</text>
</comment>
<gene>
    <name evidence="2" type="ORF">FNV43_RR19660</name>
</gene>
<dbReference type="InterPro" id="IPR015410">
    <property type="entry name" value="DUF1985"/>
</dbReference>
<keyword evidence="3" id="KW-1185">Reference proteome</keyword>
<dbReference type="OrthoDB" id="1930729at2759"/>
<dbReference type="EMBL" id="VOIH02000009">
    <property type="protein sequence ID" value="KAF3436907.1"/>
    <property type="molecule type" value="Genomic_DNA"/>
</dbReference>
<dbReference type="Proteomes" id="UP000796880">
    <property type="component" value="Unassembled WGS sequence"/>
</dbReference>
<feature type="domain" description="DUF1985" evidence="1">
    <location>
        <begin position="86"/>
        <end position="211"/>
    </location>
</feature>
<sequence>MKLRKLMMWSLTKLMTSIKMLTKLTSTLIRLLREMKSMKVSKAFKYPAAADAQVRITNKAALGKVLDDVKKKMSIVCCLVHYLLRRHVHTSNNMKYLEFNFGGNKAQFRKNEFGIITGLKMGPVPANNPASSYDRIRDNYFNGFDVITNAMVKDAYTNTTQWMEDDDMVKLSLLYILECSLLGKESHSEIKLDHMSMVDDLPTFNAYPGGNWHGRPLSTHFKRLWRSLTHRELIALEGVQLLSKLGVWGYKAISKLGRLAGHKSDAASLCEENMLTVSEHGHDEHHDDVGHDIVEPPLKRVCTNIHEGVDAYHSIPQQSPHQNVQQFEAASSRQLIQSNVASLKKQFDDHQQYVKSELMSIKETLKCILTLILMDKKSVHKKYIIPLSMQDEDEVVKIVHTEEEVNNNEYVNKEESVNKMEDTYIVDIQTGQSLKYDGGLDIGVLGYKRLRRKVRNVKSSYIVNKDLKKRLKNTLHADQFNPMKPTTEGKRKNKKAREPMEWTINEFLMGYAWGPAYSEALNVVEANQLVPDEVSQSTSSVVHPKHIVLHDVLHLRFMSQMKLDEVLDEAFCLLRLRFMSQR</sequence>
<proteinExistence type="predicted"/>
<evidence type="ECO:0000259" key="1">
    <source>
        <dbReference type="Pfam" id="PF09331"/>
    </source>
</evidence>
<dbReference type="Pfam" id="PF09331">
    <property type="entry name" value="DUF1985"/>
    <property type="match status" value="1"/>
</dbReference>
<protein>
    <recommendedName>
        <fullName evidence="1">DUF1985 domain-containing protein</fullName>
    </recommendedName>
</protein>
<evidence type="ECO:0000313" key="3">
    <source>
        <dbReference type="Proteomes" id="UP000796880"/>
    </source>
</evidence>
<dbReference type="PANTHER" id="PTHR48449">
    <property type="entry name" value="DUF1985 DOMAIN-CONTAINING PROTEIN"/>
    <property type="match status" value="1"/>
</dbReference>
<evidence type="ECO:0000313" key="2">
    <source>
        <dbReference type="EMBL" id="KAF3436907.1"/>
    </source>
</evidence>
<dbReference type="PANTHER" id="PTHR48449:SF1">
    <property type="entry name" value="DUF1985 DOMAIN-CONTAINING PROTEIN"/>
    <property type="match status" value="1"/>
</dbReference>
<organism evidence="2 3">
    <name type="scientific">Rhamnella rubrinervis</name>
    <dbReference type="NCBI Taxonomy" id="2594499"/>
    <lineage>
        <taxon>Eukaryota</taxon>
        <taxon>Viridiplantae</taxon>
        <taxon>Streptophyta</taxon>
        <taxon>Embryophyta</taxon>
        <taxon>Tracheophyta</taxon>
        <taxon>Spermatophyta</taxon>
        <taxon>Magnoliopsida</taxon>
        <taxon>eudicotyledons</taxon>
        <taxon>Gunneridae</taxon>
        <taxon>Pentapetalae</taxon>
        <taxon>rosids</taxon>
        <taxon>fabids</taxon>
        <taxon>Rosales</taxon>
        <taxon>Rhamnaceae</taxon>
        <taxon>rhamnoid group</taxon>
        <taxon>Rhamneae</taxon>
        <taxon>Rhamnella</taxon>
    </lineage>
</organism>
<accession>A0A8K0DT36</accession>